<reference evidence="3 4" key="1">
    <citation type="submission" date="2018-06" db="EMBL/GenBank/DDBJ databases">
        <authorList>
            <consortium name="Pathogen Informatics"/>
            <person name="Doyle S."/>
        </authorList>
    </citation>
    <scope>NUCLEOTIDE SEQUENCE [LARGE SCALE GENOMIC DNA]</scope>
    <source>
        <strain evidence="3 4">NCTC13163</strain>
    </source>
</reference>
<evidence type="ECO:0000313" key="3">
    <source>
        <dbReference type="EMBL" id="STO07532.1"/>
    </source>
</evidence>
<dbReference type="AlphaFoldDB" id="A0A377FRT1"/>
<name>A0A377FRT1_9BACL</name>
<dbReference type="PANTHER" id="PTHR33408:SF2">
    <property type="entry name" value="TRANSPOSASE DDE DOMAIN-CONTAINING PROTEIN"/>
    <property type="match status" value="1"/>
</dbReference>
<dbReference type="InterPro" id="IPR008490">
    <property type="entry name" value="Transposase_InsH_N"/>
</dbReference>
<evidence type="ECO:0000313" key="4">
    <source>
        <dbReference type="Proteomes" id="UP000254060"/>
    </source>
</evidence>
<dbReference type="OrthoDB" id="9789070at2"/>
<dbReference type="Pfam" id="PF05598">
    <property type="entry name" value="DUF772"/>
    <property type="match status" value="1"/>
</dbReference>
<organism evidence="3 4">
    <name type="scientific">Exiguobacterium aurantiacum</name>
    <dbReference type="NCBI Taxonomy" id="33987"/>
    <lineage>
        <taxon>Bacteria</taxon>
        <taxon>Bacillati</taxon>
        <taxon>Bacillota</taxon>
        <taxon>Bacilli</taxon>
        <taxon>Bacillales</taxon>
        <taxon>Bacillales Family XII. Incertae Sedis</taxon>
        <taxon>Exiguobacterium</taxon>
    </lineage>
</organism>
<gene>
    <name evidence="3" type="ORF">NCTC13163_00880</name>
</gene>
<feature type="domain" description="Transposase InsH N-terminal" evidence="1">
    <location>
        <begin position="20"/>
        <end position="111"/>
    </location>
</feature>
<protein>
    <submittedName>
        <fullName evidence="3">Transposase domain (DUF772)</fullName>
    </submittedName>
</protein>
<dbReference type="RefSeq" id="WP_029334578.1">
    <property type="nucleotide sequence ID" value="NZ_UGGP01000001.1"/>
</dbReference>
<sequence>MMPDLPNMPPSPYAALYDLLIPADDELRLIHDLVPFDFITELLEDTYCHDNGRMAVHPVRMFKYLFLKAHSNLSDVDLVRRAKTDLAYKYFLDLAPEDDVINPSSLTKFRRQRMDDDELLDKLIGHTVEVAKGMGLLKGRTLIVDETHSRARYGQKPIGKAIIEEAKGLRHACYKETKNAKGRFPEKVDESDIDQLLSYALAVAETVESKMPELMAREHIRDRVNRVREFAEDAHVELQVSRDPDARTGHKSADSSFFGYKHHLAMTEEGIITAVVVTSGEAADGPQLASLVEKSHLAGAEFDHIVGDGAYSSRDNLIYAASQGCRLVAPLHPQISSPAPNRVEGFTYNKDAERYVCPAGHMAVRKVRGGRKDVGKNQVESHFFDIELCKQCPLREGCYKDGAKSKSYSVSLKLREHSDQLDYEQTDDFKDHRRKRFAIEAKNSQLKNPHGLARNKTSDLKGMTLQGVMAIVAVNLKRIIALRKENTG</sequence>
<dbReference type="InterPro" id="IPR025668">
    <property type="entry name" value="Tnp_DDE_dom"/>
</dbReference>
<dbReference type="EMBL" id="UGGP01000001">
    <property type="protein sequence ID" value="STO07532.1"/>
    <property type="molecule type" value="Genomic_DNA"/>
</dbReference>
<feature type="domain" description="Transposase DDE" evidence="2">
    <location>
        <begin position="356"/>
        <end position="479"/>
    </location>
</feature>
<dbReference type="Pfam" id="PF13751">
    <property type="entry name" value="DDE_Tnp_1_6"/>
    <property type="match status" value="1"/>
</dbReference>
<dbReference type="Proteomes" id="UP000254060">
    <property type="component" value="Unassembled WGS sequence"/>
</dbReference>
<evidence type="ECO:0000259" key="1">
    <source>
        <dbReference type="Pfam" id="PF05598"/>
    </source>
</evidence>
<dbReference type="PANTHER" id="PTHR33408">
    <property type="entry name" value="TRANSPOSASE"/>
    <property type="match status" value="1"/>
</dbReference>
<accession>A0A377FRT1</accession>
<proteinExistence type="predicted"/>
<dbReference type="NCBIfam" id="NF033551">
    <property type="entry name" value="transpos_IS1182"/>
    <property type="match status" value="1"/>
</dbReference>
<dbReference type="InterPro" id="IPR047629">
    <property type="entry name" value="IS1182_transpos"/>
</dbReference>
<evidence type="ECO:0000259" key="2">
    <source>
        <dbReference type="Pfam" id="PF13751"/>
    </source>
</evidence>